<evidence type="ECO:0008006" key="7">
    <source>
        <dbReference type="Google" id="ProtNLM"/>
    </source>
</evidence>
<gene>
    <name evidence="5" type="ORF">CCMP2556_LOCUS23233</name>
</gene>
<dbReference type="EMBL" id="CAXAMN010014670">
    <property type="protein sequence ID" value="CAK9044030.1"/>
    <property type="molecule type" value="Genomic_DNA"/>
</dbReference>
<evidence type="ECO:0000313" key="6">
    <source>
        <dbReference type="Proteomes" id="UP001642484"/>
    </source>
</evidence>
<dbReference type="Pfam" id="PF00886">
    <property type="entry name" value="Ribosomal_S16"/>
    <property type="match status" value="1"/>
</dbReference>
<comment type="similarity">
    <text evidence="1">Belongs to the bacterial ribosomal protein bS16 family.</text>
</comment>
<evidence type="ECO:0000256" key="1">
    <source>
        <dbReference type="ARBA" id="ARBA00006668"/>
    </source>
</evidence>
<keyword evidence="6" id="KW-1185">Reference proteome</keyword>
<proteinExistence type="inferred from homology"/>
<dbReference type="PANTHER" id="PTHR12919">
    <property type="entry name" value="30S RIBOSOMAL PROTEIN S16"/>
    <property type="match status" value="1"/>
</dbReference>
<accession>A0ABP0M175</accession>
<organism evidence="5 6">
    <name type="scientific">Durusdinium trenchii</name>
    <dbReference type="NCBI Taxonomy" id="1381693"/>
    <lineage>
        <taxon>Eukaryota</taxon>
        <taxon>Sar</taxon>
        <taxon>Alveolata</taxon>
        <taxon>Dinophyceae</taxon>
        <taxon>Suessiales</taxon>
        <taxon>Symbiodiniaceae</taxon>
        <taxon>Durusdinium</taxon>
    </lineage>
</organism>
<keyword evidence="3" id="KW-0687">Ribonucleoprotein</keyword>
<dbReference type="SUPFAM" id="SSF54565">
    <property type="entry name" value="Ribosomal protein S16"/>
    <property type="match status" value="1"/>
</dbReference>
<dbReference type="Proteomes" id="UP001642484">
    <property type="component" value="Unassembled WGS sequence"/>
</dbReference>
<evidence type="ECO:0000256" key="2">
    <source>
        <dbReference type="ARBA" id="ARBA00022980"/>
    </source>
</evidence>
<reference evidence="5 6" key="1">
    <citation type="submission" date="2024-02" db="EMBL/GenBank/DDBJ databases">
        <authorList>
            <person name="Chen Y."/>
            <person name="Shah S."/>
            <person name="Dougan E. K."/>
            <person name="Thang M."/>
            <person name="Chan C."/>
        </authorList>
    </citation>
    <scope>NUCLEOTIDE SEQUENCE [LARGE SCALE GENOMIC DNA]</scope>
</reference>
<feature type="coiled-coil region" evidence="4">
    <location>
        <begin position="258"/>
        <end position="289"/>
    </location>
</feature>
<evidence type="ECO:0000313" key="5">
    <source>
        <dbReference type="EMBL" id="CAK9044030.1"/>
    </source>
</evidence>
<sequence>MFRSTVCMVRKMFLPFYSKERGPPKIRQQVVGTRGRRFFKLVACNQKDPQQGKHMEVLGSYAPKAKSNVKEIRLRFSRVKFWLGVGAEFNDGTRQLLALANLIPTGHYQELQKVMERRQEAHEVQSCLCRAVTIGISPLPLLHMQISSSRNSSIDGQAAVRAYHKNARAEQRARWWGPVVLGRCKIVTTMVMGREDAHTIAGNAECGGAVTGERGDWQRIVVSLLRACVAAEEAASAASPTELLDWSTGWGSIDPGEKEDVQKMAQQAKEREEMARKELTEARADEQKAAEWARQAKAAGGKGAEAAPPVNPLHSKTVHLPMPSTYAAGGGLGVRHGLTEVYHARSSLVGEGKR</sequence>
<dbReference type="PANTHER" id="PTHR12919:SF20">
    <property type="entry name" value="SMALL RIBOSOMAL SUBUNIT PROTEIN BS16M"/>
    <property type="match status" value="1"/>
</dbReference>
<keyword evidence="4" id="KW-0175">Coiled coil</keyword>
<protein>
    <recommendedName>
        <fullName evidence="7">Ribosomal protein S16</fullName>
    </recommendedName>
</protein>
<dbReference type="Gene3D" id="3.30.1320.10">
    <property type="match status" value="1"/>
</dbReference>
<dbReference type="InterPro" id="IPR023803">
    <property type="entry name" value="Ribosomal_bS16_dom_sf"/>
</dbReference>
<evidence type="ECO:0000256" key="4">
    <source>
        <dbReference type="SAM" id="Coils"/>
    </source>
</evidence>
<name>A0ABP0M175_9DINO</name>
<comment type="caution">
    <text evidence="5">The sequence shown here is derived from an EMBL/GenBank/DDBJ whole genome shotgun (WGS) entry which is preliminary data.</text>
</comment>
<evidence type="ECO:0000256" key="3">
    <source>
        <dbReference type="ARBA" id="ARBA00023274"/>
    </source>
</evidence>
<dbReference type="InterPro" id="IPR000307">
    <property type="entry name" value="Ribosomal_bS16"/>
</dbReference>
<dbReference type="NCBIfam" id="TIGR00002">
    <property type="entry name" value="S16"/>
    <property type="match status" value="1"/>
</dbReference>
<keyword evidence="2" id="KW-0689">Ribosomal protein</keyword>